<sequence length="156" mass="17009">MKLFVILLSLSLSLSASCSTANWLIKWDDKFQNDTLSISEFKCSAALAKLGPDPKHPPTKLGEVLNFPHFVAAPEAQTECGSCWKLRYKGNHAFVTVVDRVEEANLFVGGTDLVKNLTTFNGAPEGYDWGTAQLFSAYQVDGSCCQQNTGKQCGDP</sequence>
<evidence type="ECO:0000256" key="3">
    <source>
        <dbReference type="ARBA" id="ARBA00022525"/>
    </source>
</evidence>
<name>B2C3I4_MONPR</name>
<keyword evidence="6" id="KW-0002">3D-structure</keyword>
<dbReference type="InterPro" id="IPR036908">
    <property type="entry name" value="RlpA-like_sf"/>
</dbReference>
<dbReference type="PDB" id="3SUM">
    <property type="method" value="X-ray"/>
    <property type="resolution" value="1.87 A"/>
    <property type="chains" value="A/B/C/D=21-156"/>
</dbReference>
<reference evidence="6" key="2">
    <citation type="journal article" date="2013" name="Mol. Plant Microbe Interact.">
        <title>Functional diversification of cerato-platanins in Moniliophthora perniciosa as seen by differential expression and protein function specialization.</title>
        <authorList>
            <person name="de O Barsottini M.R."/>
            <person name="de Oliveira J.F."/>
            <person name="Adamoski D."/>
            <person name="Teixeira P.J."/>
            <person name="do Prado P.F."/>
            <person name="Tiezzi H.O."/>
            <person name="Sforca M.L."/>
            <person name="Cassago A."/>
            <person name="Portugal R.V."/>
            <person name="de Oliveira P.S."/>
            <person name="de M Zeri A.C."/>
            <person name="Dias S.M."/>
            <person name="Pereira G.A."/>
            <person name="Ambrosio A.L."/>
        </authorList>
    </citation>
    <scope>X-RAY CRYSTALLOGRAPHY (1.87 ANGSTROMS) OF 21-156</scope>
    <scope>DISULFIDE BONDS</scope>
</reference>
<gene>
    <name evidence="5" type="primary">Cp5</name>
</gene>
<dbReference type="EvolutionaryTrace" id="B2C3I4"/>
<dbReference type="PDBsum" id="3SUM"/>
<feature type="disulfide bond" evidence="6">
    <location>
        <begin position="43"/>
        <end position="80"/>
    </location>
</feature>
<feature type="disulfide bond" evidence="6">
    <location>
        <begin position="144"/>
        <end position="153"/>
    </location>
</feature>
<protein>
    <submittedName>
        <fullName evidence="5">Cerato-platanin-like protein</fullName>
    </submittedName>
</protein>
<dbReference type="SMR" id="B2C3I4"/>
<keyword evidence="3" id="KW-0964">Secreted</keyword>
<feature type="signal peptide" evidence="4">
    <location>
        <begin position="1"/>
        <end position="20"/>
    </location>
</feature>
<dbReference type="GO" id="GO:0005576">
    <property type="term" value="C:extracellular region"/>
    <property type="evidence" value="ECO:0007669"/>
    <property type="project" value="UniProtKB-SubCell"/>
</dbReference>
<evidence type="ECO:0000256" key="4">
    <source>
        <dbReference type="SAM" id="SignalP"/>
    </source>
</evidence>
<reference evidence="5" key="1">
    <citation type="submission" date="2012-09" db="EMBL/GenBank/DDBJ databases">
        <title>A new necrosis protein found in Moniliophthora perniciosa, the causal agent of witches' broom disease in cacao.</title>
        <authorList>
            <person name="Zaparoli G.H.A."/>
            <person name="Cabrera O.G."/>
            <person name="Medrano F.J."/>
            <person name="Tiburcio R.A."/>
            <person name="Costa G.G.L."/>
            <person name="Pereira G.A.G."/>
        </authorList>
    </citation>
    <scope>NUCLEOTIDE SEQUENCE</scope>
</reference>
<keyword evidence="4" id="KW-0732">Signal</keyword>
<evidence type="ECO:0007829" key="6">
    <source>
        <dbReference type="PDB" id="3SUM"/>
    </source>
</evidence>
<proteinExistence type="evidence at protein level"/>
<feature type="chain" id="PRO_5002775402" evidence="4">
    <location>
        <begin position="21"/>
        <end position="156"/>
    </location>
</feature>
<accession>B2C3I4</accession>
<feature type="disulfide bond" evidence="6">
    <location>
        <begin position="83"/>
        <end position="145"/>
    </location>
</feature>
<dbReference type="CDD" id="cd22778">
    <property type="entry name" value="DPBB_CEPL-like"/>
    <property type="match status" value="1"/>
</dbReference>
<evidence type="ECO:0000256" key="2">
    <source>
        <dbReference type="ARBA" id="ARBA00010421"/>
    </source>
</evidence>
<dbReference type="Gene3D" id="2.40.40.10">
    <property type="entry name" value="RlpA-like domain"/>
    <property type="match status" value="1"/>
</dbReference>
<evidence type="ECO:0000256" key="1">
    <source>
        <dbReference type="ARBA" id="ARBA00004613"/>
    </source>
</evidence>
<organism evidence="5">
    <name type="scientific">Moniliophthora perniciosa</name>
    <name type="common">Witches'-broom disease fungus</name>
    <name type="synonym">Marasmius perniciosus</name>
    <dbReference type="NCBI Taxonomy" id="153609"/>
    <lineage>
        <taxon>Eukaryota</taxon>
        <taxon>Fungi</taxon>
        <taxon>Dikarya</taxon>
        <taxon>Basidiomycota</taxon>
        <taxon>Agaricomycotina</taxon>
        <taxon>Agaricomycetes</taxon>
        <taxon>Agaricomycetidae</taxon>
        <taxon>Agaricales</taxon>
        <taxon>Marasmiineae</taxon>
        <taxon>Marasmiaceae</taxon>
        <taxon>Moniliophthora</taxon>
    </lineage>
</organism>
<dbReference type="InterPro" id="IPR010829">
    <property type="entry name" value="Cerato-platanin"/>
</dbReference>
<comment type="subcellular location">
    <subcellularLocation>
        <location evidence="1">Secreted</location>
    </subcellularLocation>
</comment>
<evidence type="ECO:0000313" key="5">
    <source>
        <dbReference type="EMBL" id="ABZ03968.2"/>
    </source>
</evidence>
<dbReference type="AlphaFoldDB" id="B2C3I4"/>
<comment type="similarity">
    <text evidence="2">Belongs to the cerato-platanin family.</text>
</comment>
<dbReference type="PROSITE" id="PS51257">
    <property type="entry name" value="PROKAR_LIPOPROTEIN"/>
    <property type="match status" value="1"/>
</dbReference>
<dbReference type="EMBL" id="EU250345">
    <property type="protein sequence ID" value="ABZ03968.2"/>
    <property type="molecule type" value="Genomic_DNA"/>
</dbReference>
<dbReference type="Pfam" id="PF07249">
    <property type="entry name" value="Cerato-platanin"/>
    <property type="match status" value="1"/>
</dbReference>